<protein>
    <recommendedName>
        <fullName evidence="10">Aspartyl/glutamyl-tRNA(Asn/Gln) amidotransferase subunit B</fullName>
        <shortName evidence="10">Asp/Glu-ADT subunit B</shortName>
        <ecNumber evidence="10">6.3.5.-</ecNumber>
    </recommendedName>
</protein>
<dbReference type="GO" id="GO:0005524">
    <property type="term" value="F:ATP binding"/>
    <property type="evidence" value="ECO:0007669"/>
    <property type="project" value="UniProtKB-KW"/>
</dbReference>
<keyword evidence="3 10" id="KW-0436">Ligase</keyword>
<evidence type="ECO:0000313" key="14">
    <source>
        <dbReference type="Proteomes" id="UP000230292"/>
    </source>
</evidence>
<dbReference type="InterPro" id="IPR017958">
    <property type="entry name" value="Gln-tRNA_amidoTrfase_suB_CS"/>
</dbReference>
<dbReference type="PROSITE" id="PS01234">
    <property type="entry name" value="GATB"/>
    <property type="match status" value="1"/>
</dbReference>
<dbReference type="InterPro" id="IPR017959">
    <property type="entry name" value="Asn/Gln-tRNA_amidoTrfase_suB/E"/>
</dbReference>
<dbReference type="InterPro" id="IPR003789">
    <property type="entry name" value="Asn/Gln_tRNA_amidoTrase-B-like"/>
</dbReference>
<proteinExistence type="inferred from homology"/>
<dbReference type="GO" id="GO:0050566">
    <property type="term" value="F:asparaginyl-tRNA synthase (glutamine-hydrolyzing) activity"/>
    <property type="evidence" value="ECO:0007669"/>
    <property type="project" value="RHEA"/>
</dbReference>
<evidence type="ECO:0000256" key="11">
    <source>
        <dbReference type="SAM" id="MobiDB-lite"/>
    </source>
</evidence>
<dbReference type="GO" id="GO:0006412">
    <property type="term" value="P:translation"/>
    <property type="evidence" value="ECO:0007669"/>
    <property type="project" value="UniProtKB-UniRule"/>
</dbReference>
<dbReference type="Gene3D" id="1.10.150.380">
    <property type="entry name" value="GatB domain, N-terminal subdomain"/>
    <property type="match status" value="1"/>
</dbReference>
<comment type="caution">
    <text evidence="13">The sequence shown here is derived from an EMBL/GenBank/DDBJ whole genome shotgun (WGS) entry which is preliminary data.</text>
</comment>
<feature type="domain" description="Asn/Gln amidotransferase" evidence="12">
    <location>
        <begin position="331"/>
        <end position="501"/>
    </location>
</feature>
<dbReference type="FunFam" id="1.10.10.410:FF:000001">
    <property type="entry name" value="Aspartyl/glutamyl-tRNA(Asn/Gln) amidotransferase subunit B"/>
    <property type="match status" value="1"/>
</dbReference>
<evidence type="ECO:0000256" key="2">
    <source>
        <dbReference type="ARBA" id="ARBA00011123"/>
    </source>
</evidence>
<evidence type="ECO:0000256" key="7">
    <source>
        <dbReference type="ARBA" id="ARBA00024799"/>
    </source>
</evidence>
<keyword evidence="4 10" id="KW-0547">Nucleotide-binding</keyword>
<evidence type="ECO:0000256" key="4">
    <source>
        <dbReference type="ARBA" id="ARBA00022741"/>
    </source>
</evidence>
<dbReference type="Gene3D" id="1.10.10.410">
    <property type="match status" value="1"/>
</dbReference>
<evidence type="ECO:0000256" key="3">
    <source>
        <dbReference type="ARBA" id="ARBA00022598"/>
    </source>
</evidence>
<comment type="subunit">
    <text evidence="2 10">Heterotrimer of A, B and C subunits.</text>
</comment>
<evidence type="ECO:0000256" key="1">
    <source>
        <dbReference type="ARBA" id="ARBA00005306"/>
    </source>
</evidence>
<dbReference type="InterPro" id="IPR042114">
    <property type="entry name" value="GatB_C_1"/>
</dbReference>
<dbReference type="PANTHER" id="PTHR11659">
    <property type="entry name" value="GLUTAMYL-TRNA GLN AMIDOTRANSFERASE SUBUNIT B MITOCHONDRIAL AND PROKARYOTIC PET112-RELATED"/>
    <property type="match status" value="1"/>
</dbReference>
<dbReference type="NCBIfam" id="NF004014">
    <property type="entry name" value="PRK05477.1-4"/>
    <property type="match status" value="1"/>
</dbReference>
<evidence type="ECO:0000256" key="6">
    <source>
        <dbReference type="ARBA" id="ARBA00022917"/>
    </source>
</evidence>
<comment type="catalytic activity">
    <reaction evidence="8 10">
        <text>L-aspartyl-tRNA(Asn) + L-glutamine + ATP + H2O = L-asparaginyl-tRNA(Asn) + L-glutamate + ADP + phosphate + 2 H(+)</text>
        <dbReference type="Rhea" id="RHEA:14513"/>
        <dbReference type="Rhea" id="RHEA-COMP:9674"/>
        <dbReference type="Rhea" id="RHEA-COMP:9677"/>
        <dbReference type="ChEBI" id="CHEBI:15377"/>
        <dbReference type="ChEBI" id="CHEBI:15378"/>
        <dbReference type="ChEBI" id="CHEBI:29985"/>
        <dbReference type="ChEBI" id="CHEBI:30616"/>
        <dbReference type="ChEBI" id="CHEBI:43474"/>
        <dbReference type="ChEBI" id="CHEBI:58359"/>
        <dbReference type="ChEBI" id="CHEBI:78515"/>
        <dbReference type="ChEBI" id="CHEBI:78516"/>
        <dbReference type="ChEBI" id="CHEBI:456216"/>
    </reaction>
</comment>
<dbReference type="InterPro" id="IPR014746">
    <property type="entry name" value="Gln_synth/guanido_kin_cat_dom"/>
</dbReference>
<dbReference type="NCBIfam" id="NF004012">
    <property type="entry name" value="PRK05477.1-2"/>
    <property type="match status" value="1"/>
</dbReference>
<evidence type="ECO:0000256" key="5">
    <source>
        <dbReference type="ARBA" id="ARBA00022840"/>
    </source>
</evidence>
<dbReference type="SMART" id="SM00845">
    <property type="entry name" value="GatB_Yqey"/>
    <property type="match status" value="1"/>
</dbReference>
<evidence type="ECO:0000259" key="12">
    <source>
        <dbReference type="SMART" id="SM00845"/>
    </source>
</evidence>
<comment type="similarity">
    <text evidence="1 10">Belongs to the GatB/GatE family. GatB subfamily.</text>
</comment>
<organism evidence="13 14">
    <name type="scientific">Candidatus Kerfeldbacteria bacterium CG15_BIG_FIL_POST_REV_8_21_14_020_45_12</name>
    <dbReference type="NCBI Taxonomy" id="2014247"/>
    <lineage>
        <taxon>Bacteria</taxon>
        <taxon>Candidatus Kerfeldiibacteriota</taxon>
    </lineage>
</organism>
<dbReference type="HAMAP" id="MF_00121">
    <property type="entry name" value="GatB"/>
    <property type="match status" value="1"/>
</dbReference>
<dbReference type="NCBIfam" id="TIGR00133">
    <property type="entry name" value="gatB"/>
    <property type="match status" value="1"/>
</dbReference>
<evidence type="ECO:0000256" key="8">
    <source>
        <dbReference type="ARBA" id="ARBA00047380"/>
    </source>
</evidence>
<comment type="function">
    <text evidence="7 10">Allows the formation of correctly charged Asn-tRNA(Asn) or Gln-tRNA(Gln) through the transamidation of misacylated Asp-tRNA(Asn) or Glu-tRNA(Gln) in organisms which lack either or both of asparaginyl-tRNA or glutaminyl-tRNA synthetases. The reaction takes place in the presence of glutamine and ATP through an activated phospho-Asp-tRNA(Asn) or phospho-Glu-tRNA(Gln).</text>
</comment>
<dbReference type="InterPro" id="IPR004413">
    <property type="entry name" value="GatB"/>
</dbReference>
<dbReference type="InterPro" id="IPR006075">
    <property type="entry name" value="Asn/Gln-tRNA_Trfase_suB/E_cat"/>
</dbReference>
<feature type="compositionally biased region" description="Polar residues" evidence="11">
    <location>
        <begin position="27"/>
        <end position="41"/>
    </location>
</feature>
<dbReference type="SUPFAM" id="SSF89095">
    <property type="entry name" value="GatB/YqeY motif"/>
    <property type="match status" value="1"/>
</dbReference>
<dbReference type="InterPro" id="IPR018027">
    <property type="entry name" value="Asn/Gln_amidotransferase"/>
</dbReference>
<dbReference type="EMBL" id="PFGC01000020">
    <property type="protein sequence ID" value="PIW37173.1"/>
    <property type="molecule type" value="Genomic_DNA"/>
</dbReference>
<dbReference type="Proteomes" id="UP000230292">
    <property type="component" value="Unassembled WGS sequence"/>
</dbReference>
<accession>A0A2M7H4M2</accession>
<evidence type="ECO:0000256" key="9">
    <source>
        <dbReference type="ARBA" id="ARBA00047913"/>
    </source>
</evidence>
<dbReference type="SUPFAM" id="SSF55931">
    <property type="entry name" value="Glutamine synthetase/guanido kinase"/>
    <property type="match status" value="1"/>
</dbReference>
<evidence type="ECO:0000256" key="10">
    <source>
        <dbReference type="HAMAP-Rule" id="MF_00121"/>
    </source>
</evidence>
<dbReference type="InterPro" id="IPR023168">
    <property type="entry name" value="GatB_Yqey_C_2"/>
</dbReference>
<reference evidence="13 14" key="1">
    <citation type="submission" date="2017-09" db="EMBL/GenBank/DDBJ databases">
        <title>Depth-based differentiation of microbial function through sediment-hosted aquifers and enrichment of novel symbionts in the deep terrestrial subsurface.</title>
        <authorList>
            <person name="Probst A.J."/>
            <person name="Ladd B."/>
            <person name="Jarett J.K."/>
            <person name="Geller-Mcgrath D.E."/>
            <person name="Sieber C.M."/>
            <person name="Emerson J.B."/>
            <person name="Anantharaman K."/>
            <person name="Thomas B.C."/>
            <person name="Malmstrom R."/>
            <person name="Stieglmeier M."/>
            <person name="Klingl A."/>
            <person name="Woyke T."/>
            <person name="Ryan C.M."/>
            <person name="Banfield J.F."/>
        </authorList>
    </citation>
    <scope>NUCLEOTIDE SEQUENCE [LARGE SCALE GENOMIC DNA]</scope>
    <source>
        <strain evidence="13">CG15_BIG_FIL_POST_REV_8_21_14_020_45_12</strain>
    </source>
</reference>
<name>A0A2M7H4M2_9BACT</name>
<dbReference type="AlphaFoldDB" id="A0A2M7H4M2"/>
<dbReference type="GO" id="GO:0016740">
    <property type="term" value="F:transferase activity"/>
    <property type="evidence" value="ECO:0007669"/>
    <property type="project" value="UniProtKB-KW"/>
</dbReference>
<evidence type="ECO:0000313" key="13">
    <source>
        <dbReference type="EMBL" id="PIW37173.1"/>
    </source>
</evidence>
<keyword evidence="13" id="KW-0808">Transferase</keyword>
<dbReference type="Pfam" id="PF02934">
    <property type="entry name" value="GatB_N"/>
    <property type="match status" value="1"/>
</dbReference>
<dbReference type="GO" id="GO:0050567">
    <property type="term" value="F:glutaminyl-tRNA synthase (glutamine-hydrolyzing) activity"/>
    <property type="evidence" value="ECO:0007669"/>
    <property type="project" value="UniProtKB-UniRule"/>
</dbReference>
<sequence>MSKTTYEAIIGLEIHIRLDTKSKIFSGESNAESEQPNTHVSPISLGHPGTLPQLNQEAIRLGMMLALALNCEIPDFMKFDRKHYFYPDLPKGYQISQYDKPLALNGYLEILPDDIHSKRVRIERIHLEEDAAKNKHSHAGDTLIDFNRAGQPLAELVTQPDLRTAQEAKVFAQELQQIARYVGASQANMQHGHLRCDVNVSLRPIGDEALYPKTEVKNINSFKAIERAVEFEIKRQTEMWDNGSAPEITTTRGWDDKRGISIEQRTKEGEADYRYMPEPDLPPVIHNREDIDNLRSRLPELPSARRQRFRDEYNLSYHDAKLLLQDPRVGNFFEEVISELRSWLNSLDDTVGSDEEIWKEYGGKVGRLTTAWITSELFAILKETGEDFGQLRITGENFAELLTLLYEKRVNSSAGQKILRIMYEKGGDPSVIMQEHDLLQVSDEGEVDTIVQRIIEANTEVVADFKNGKDKALMYLVGQVMKETKGKINPEVATSLLKDKLNT</sequence>
<feature type="region of interest" description="Disordered" evidence="11">
    <location>
        <begin position="27"/>
        <end position="47"/>
    </location>
</feature>
<keyword evidence="6 10" id="KW-0648">Protein biosynthesis</keyword>
<dbReference type="Pfam" id="PF02637">
    <property type="entry name" value="GatB_Yqey"/>
    <property type="match status" value="1"/>
</dbReference>
<dbReference type="EC" id="6.3.5.-" evidence="10"/>
<keyword evidence="5 10" id="KW-0067">ATP-binding</keyword>
<comment type="catalytic activity">
    <reaction evidence="9 10">
        <text>L-glutamyl-tRNA(Gln) + L-glutamine + ATP + H2O = L-glutaminyl-tRNA(Gln) + L-glutamate + ADP + phosphate + H(+)</text>
        <dbReference type="Rhea" id="RHEA:17521"/>
        <dbReference type="Rhea" id="RHEA-COMP:9681"/>
        <dbReference type="Rhea" id="RHEA-COMP:9684"/>
        <dbReference type="ChEBI" id="CHEBI:15377"/>
        <dbReference type="ChEBI" id="CHEBI:15378"/>
        <dbReference type="ChEBI" id="CHEBI:29985"/>
        <dbReference type="ChEBI" id="CHEBI:30616"/>
        <dbReference type="ChEBI" id="CHEBI:43474"/>
        <dbReference type="ChEBI" id="CHEBI:58359"/>
        <dbReference type="ChEBI" id="CHEBI:78520"/>
        <dbReference type="ChEBI" id="CHEBI:78521"/>
        <dbReference type="ChEBI" id="CHEBI:456216"/>
    </reaction>
</comment>
<gene>
    <name evidence="10" type="primary">gatB</name>
    <name evidence="13" type="ORF">COW24_01790</name>
</gene>